<accession>A0A1I2AQT9</accession>
<dbReference type="SUPFAM" id="SSF158682">
    <property type="entry name" value="TerB-like"/>
    <property type="match status" value="1"/>
</dbReference>
<reference evidence="2 3" key="1">
    <citation type="submission" date="2016-10" db="EMBL/GenBank/DDBJ databases">
        <authorList>
            <person name="de Groot N.N."/>
        </authorList>
    </citation>
    <scope>NUCLEOTIDE SEQUENCE [LARGE SCALE GENOMIC DNA]</scope>
    <source>
        <strain evidence="2 3">DSM 11443</strain>
    </source>
</reference>
<organism evidence="2 3">
    <name type="scientific">Sulfitobacter brevis</name>
    <dbReference type="NCBI Taxonomy" id="74348"/>
    <lineage>
        <taxon>Bacteria</taxon>
        <taxon>Pseudomonadati</taxon>
        <taxon>Pseudomonadota</taxon>
        <taxon>Alphaproteobacteria</taxon>
        <taxon>Rhodobacterales</taxon>
        <taxon>Roseobacteraceae</taxon>
        <taxon>Sulfitobacter</taxon>
    </lineage>
</organism>
<dbReference type="EMBL" id="FOMW01000007">
    <property type="protein sequence ID" value="SFE46077.1"/>
    <property type="molecule type" value="Genomic_DNA"/>
</dbReference>
<name>A0A1I2AQT9_9RHOB</name>
<dbReference type="RefSeq" id="WP_093923987.1">
    <property type="nucleotide sequence ID" value="NZ_FOMW01000007.1"/>
</dbReference>
<protein>
    <submittedName>
        <fullName evidence="2">Uncharacterized conserved protein, tellurite resistance protein B (TerB) family</fullName>
    </submittedName>
</protein>
<dbReference type="InterPro" id="IPR007791">
    <property type="entry name" value="DjlA_N"/>
</dbReference>
<dbReference type="CDD" id="cd07313">
    <property type="entry name" value="terB_like_2"/>
    <property type="match status" value="1"/>
</dbReference>
<gene>
    <name evidence="2" type="ORF">SAMN04488523_107162</name>
</gene>
<evidence type="ECO:0000259" key="1">
    <source>
        <dbReference type="Pfam" id="PF05099"/>
    </source>
</evidence>
<evidence type="ECO:0000313" key="3">
    <source>
        <dbReference type="Proteomes" id="UP000198977"/>
    </source>
</evidence>
<keyword evidence="3" id="KW-1185">Reference proteome</keyword>
<dbReference type="Proteomes" id="UP000198977">
    <property type="component" value="Unassembled WGS sequence"/>
</dbReference>
<feature type="domain" description="Co-chaperone DjlA N-terminal" evidence="1">
    <location>
        <begin position="23"/>
        <end position="140"/>
    </location>
</feature>
<sequence length="146" mass="16209">MFADFIKRLTQPDPAPMHDLDARLALTALLVRIARSDNDYSATEVQRIDQIIMGRYAIDETEARKLRQDAEALESQAPDTVKFTRAIKDAVPYEERLGVIEALWKIVLVDGERAAEEDALLRLVVGLLGISDTDSAMARQRVASAG</sequence>
<dbReference type="Gene3D" id="1.10.3680.10">
    <property type="entry name" value="TerB-like"/>
    <property type="match status" value="1"/>
</dbReference>
<dbReference type="AlphaFoldDB" id="A0A1I2AQT9"/>
<evidence type="ECO:0000313" key="2">
    <source>
        <dbReference type="EMBL" id="SFE46077.1"/>
    </source>
</evidence>
<dbReference type="OrthoDB" id="5402150at2"/>
<dbReference type="Pfam" id="PF05099">
    <property type="entry name" value="TerB"/>
    <property type="match status" value="1"/>
</dbReference>
<dbReference type="STRING" id="74348.SAMN04488523_107162"/>
<dbReference type="InterPro" id="IPR029024">
    <property type="entry name" value="TerB-like"/>
</dbReference>
<proteinExistence type="predicted"/>